<dbReference type="RefSeq" id="WP_200507555.1">
    <property type="nucleotide sequence ID" value="NZ_JAEHFX010000011.1"/>
</dbReference>
<sequence length="123" mass="13712">MKKTTTNRIKKISALLATFFLILLFSEEMLVIAQGIRNQQARMDVRGTSRRTARRVDRRHDYMEGNNTGYVEPAPAAAAAATAAVLYSLPGNCADENGLYNCNGIYYEAQMEGTTVVYVQVQR</sequence>
<accession>A0ABS1C5L5</accession>
<evidence type="ECO:0000313" key="2">
    <source>
        <dbReference type="Proteomes" id="UP000644147"/>
    </source>
</evidence>
<name>A0ABS1C5L5_9BACT</name>
<keyword evidence="2" id="KW-1185">Reference proteome</keyword>
<reference evidence="1 2" key="1">
    <citation type="submission" date="2020-12" db="EMBL/GenBank/DDBJ databases">
        <title>Bacterial novel species Adhaeribacter sp. BT258 isolated from soil.</title>
        <authorList>
            <person name="Jung H.-Y."/>
        </authorList>
    </citation>
    <scope>NUCLEOTIDE SEQUENCE [LARGE SCALE GENOMIC DNA]</scope>
    <source>
        <strain evidence="1 2">BT258</strain>
    </source>
</reference>
<protein>
    <submittedName>
        <fullName evidence="1">Uncharacterized protein</fullName>
    </submittedName>
</protein>
<comment type="caution">
    <text evidence="1">The sequence shown here is derived from an EMBL/GenBank/DDBJ whole genome shotgun (WGS) entry which is preliminary data.</text>
</comment>
<dbReference type="Proteomes" id="UP000644147">
    <property type="component" value="Unassembled WGS sequence"/>
</dbReference>
<gene>
    <name evidence="1" type="ORF">I5M27_16935</name>
</gene>
<dbReference type="EMBL" id="JAEHFX010000011">
    <property type="protein sequence ID" value="MBK0404682.1"/>
    <property type="molecule type" value="Genomic_DNA"/>
</dbReference>
<organism evidence="1 2">
    <name type="scientific">Adhaeribacter terrigena</name>
    <dbReference type="NCBI Taxonomy" id="2793070"/>
    <lineage>
        <taxon>Bacteria</taxon>
        <taxon>Pseudomonadati</taxon>
        <taxon>Bacteroidota</taxon>
        <taxon>Cytophagia</taxon>
        <taxon>Cytophagales</taxon>
        <taxon>Hymenobacteraceae</taxon>
        <taxon>Adhaeribacter</taxon>
    </lineage>
</organism>
<proteinExistence type="predicted"/>
<evidence type="ECO:0000313" key="1">
    <source>
        <dbReference type="EMBL" id="MBK0404682.1"/>
    </source>
</evidence>